<dbReference type="InterPro" id="IPR022367">
    <property type="entry name" value="2-oxoacid/accept_OxRdtase_asu"/>
</dbReference>
<dbReference type="GO" id="GO:0006979">
    <property type="term" value="P:response to oxidative stress"/>
    <property type="evidence" value="ECO:0007669"/>
    <property type="project" value="TreeGrafter"/>
</dbReference>
<dbReference type="InterPro" id="IPR002880">
    <property type="entry name" value="Pyrv_Fd/Flavodoxin_OxRdtase_N"/>
</dbReference>
<dbReference type="FunFam" id="3.40.50.920:FF:000009">
    <property type="entry name" value="2-oxoglutarate ferredoxin oxidoreductase subunit alpha"/>
    <property type="match status" value="1"/>
</dbReference>
<dbReference type="InterPro" id="IPR050722">
    <property type="entry name" value="Pyruvate:ferred/Flavod_OxRd"/>
</dbReference>
<dbReference type="InterPro" id="IPR019752">
    <property type="entry name" value="Pyrv/ketoisovalerate_OxRed_cat"/>
</dbReference>
<evidence type="ECO:0000313" key="5">
    <source>
        <dbReference type="Proteomes" id="UP000176409"/>
    </source>
</evidence>
<dbReference type="AlphaFoldDB" id="A0A1F6B0S8"/>
<accession>A0A1F6B0S8</accession>
<proteinExistence type="predicted"/>
<dbReference type="EMBL" id="MFJZ01000016">
    <property type="protein sequence ID" value="OGG30544.1"/>
    <property type="molecule type" value="Genomic_DNA"/>
</dbReference>
<keyword evidence="1" id="KW-0560">Oxidoreductase</keyword>
<dbReference type="STRING" id="1798396.A2973_02550"/>
<name>A0A1F6B0S8_9BACT</name>
<feature type="domain" description="Pyruvate/ketoisovalerate oxidoreductase catalytic" evidence="2">
    <location>
        <begin position="2"/>
        <end position="161"/>
    </location>
</feature>
<dbReference type="InterPro" id="IPR002869">
    <property type="entry name" value="Pyrv_flavodox_OxRed_cen"/>
</dbReference>
<dbReference type="Pfam" id="PF01558">
    <property type="entry name" value="POR"/>
    <property type="match status" value="1"/>
</dbReference>
<dbReference type="PANTHER" id="PTHR32154">
    <property type="entry name" value="PYRUVATE-FLAVODOXIN OXIDOREDUCTASE-RELATED"/>
    <property type="match status" value="1"/>
</dbReference>
<dbReference type="PANTHER" id="PTHR32154:SF20">
    <property type="entry name" value="2-OXOGLUTARATE OXIDOREDUCTASE SUBUNIT KORA"/>
    <property type="match status" value="1"/>
</dbReference>
<gene>
    <name evidence="4" type="ORF">A2973_02550</name>
</gene>
<feature type="domain" description="Pyruvate flavodoxin/ferredoxin oxidoreductase pyrimidine binding" evidence="3">
    <location>
        <begin position="196"/>
        <end position="435"/>
    </location>
</feature>
<evidence type="ECO:0008006" key="6">
    <source>
        <dbReference type="Google" id="ProtNLM"/>
    </source>
</evidence>
<evidence type="ECO:0000256" key="1">
    <source>
        <dbReference type="ARBA" id="ARBA00023002"/>
    </source>
</evidence>
<dbReference type="SUPFAM" id="SSF52922">
    <property type="entry name" value="TK C-terminal domain-like"/>
    <property type="match status" value="1"/>
</dbReference>
<dbReference type="InterPro" id="IPR029061">
    <property type="entry name" value="THDP-binding"/>
</dbReference>
<dbReference type="Gene3D" id="3.40.50.920">
    <property type="match status" value="1"/>
</dbReference>
<dbReference type="CDD" id="cd07034">
    <property type="entry name" value="TPP_PYR_PFOR_IOR-alpha_like"/>
    <property type="match status" value="1"/>
</dbReference>
<reference evidence="4 5" key="1">
    <citation type="journal article" date="2016" name="Nat. Commun.">
        <title>Thousands of microbial genomes shed light on interconnected biogeochemical processes in an aquifer system.</title>
        <authorList>
            <person name="Anantharaman K."/>
            <person name="Brown C.T."/>
            <person name="Hug L.A."/>
            <person name="Sharon I."/>
            <person name="Castelle C.J."/>
            <person name="Probst A.J."/>
            <person name="Thomas B.C."/>
            <person name="Singh A."/>
            <person name="Wilkins M.J."/>
            <person name="Karaoz U."/>
            <person name="Brodie E.L."/>
            <person name="Williams K.H."/>
            <person name="Hubbard S.S."/>
            <person name="Banfield J.F."/>
        </authorList>
    </citation>
    <scope>NUCLEOTIDE SEQUENCE [LARGE SCALE GENOMIC DNA]</scope>
</reference>
<dbReference type="FunFam" id="3.40.50.970:FF:000022">
    <property type="entry name" value="2-oxoglutarate ferredoxin oxidoreductase alpha subunit"/>
    <property type="match status" value="1"/>
</dbReference>
<dbReference type="Proteomes" id="UP000176409">
    <property type="component" value="Unassembled WGS sequence"/>
</dbReference>
<dbReference type="NCBIfam" id="TIGR03710">
    <property type="entry name" value="OAFO_sf"/>
    <property type="match status" value="1"/>
</dbReference>
<dbReference type="GO" id="GO:0016903">
    <property type="term" value="F:oxidoreductase activity, acting on the aldehyde or oxo group of donors"/>
    <property type="evidence" value="ECO:0007669"/>
    <property type="project" value="InterPro"/>
</dbReference>
<evidence type="ECO:0000259" key="3">
    <source>
        <dbReference type="Pfam" id="PF01855"/>
    </source>
</evidence>
<dbReference type="InterPro" id="IPR009014">
    <property type="entry name" value="Transketo_C/PFOR_II"/>
</dbReference>
<evidence type="ECO:0000259" key="2">
    <source>
        <dbReference type="Pfam" id="PF01558"/>
    </source>
</evidence>
<dbReference type="SUPFAM" id="SSF52518">
    <property type="entry name" value="Thiamin diphosphate-binding fold (THDP-binding)"/>
    <property type="match status" value="1"/>
</dbReference>
<dbReference type="Gene3D" id="3.40.50.970">
    <property type="match status" value="1"/>
</dbReference>
<protein>
    <recommendedName>
        <fullName evidence="6">2-oxoacid:ferredoxin oxidoreductase subunit alpha</fullName>
    </recommendedName>
</protein>
<comment type="caution">
    <text evidence="4">The sequence shown here is derived from an EMBL/GenBank/DDBJ whole genome shotgun (WGS) entry which is preliminary data.</text>
</comment>
<evidence type="ECO:0000313" key="4">
    <source>
        <dbReference type="EMBL" id="OGG30544.1"/>
    </source>
</evidence>
<dbReference type="SUPFAM" id="SSF53323">
    <property type="entry name" value="Pyruvate-ferredoxin oxidoreductase, PFOR, domain III"/>
    <property type="match status" value="1"/>
</dbReference>
<dbReference type="Pfam" id="PF01855">
    <property type="entry name" value="POR_N"/>
    <property type="match status" value="1"/>
</dbReference>
<dbReference type="Gene3D" id="3.40.920.10">
    <property type="entry name" value="Pyruvate-ferredoxin oxidoreductase, PFOR, domain III"/>
    <property type="match status" value="1"/>
</dbReference>
<organism evidence="4 5">
    <name type="scientific">Candidatus Gottesmanbacteria bacterium RIFCSPLOWO2_01_FULL_49_10</name>
    <dbReference type="NCBI Taxonomy" id="1798396"/>
    <lineage>
        <taxon>Bacteria</taxon>
        <taxon>Candidatus Gottesmaniibacteriota</taxon>
    </lineage>
</organism>
<sequence length="565" mass="61444">MSSGTILARAFSRAGYCVFATNEYPSLIRGGHNIVTVRIATREIHALEGVVDILMALNQETVDLHKQELHDGSIVVFDPKDYDWQASDFSNKPVLVPVPLRGLVEQGAGEPVMRNTIALGVTVGLLGVDFILVESVIHDQFTKKGDEVVRRNLAFARSGYDFVKTNLPALQGCHIAPTTKKEDVLVLSGSEAVGLGAVRAGMRFAAIYPMTPINSLITFLADHAKELRIVYKQPEDEIAGINMAIGASIAGVRSMVATSGGGFALMVEGLSLAGMVEAPLVIDLGMRVGPATGMPTWTEQGELQFVIHAGHGEFPRVVLAPADAAEAYTLTIEAFQLADKYQVPVFLLTDKYINESQWCVPKTHFQGDVLLDRGKIAQTEALASDVSFSRYSLGNDDGISPRSFPGQKHGQYFANSYEHNEVGHVSEEPMNRKAMVQKRLKKLSAMSRDILPPSVYGDPEAGVTCVTWGSTRGPVLEALERVGFAVGGTRVNVVHFSWIYPFPAAQAAALLSKSTRIIDVEQNATGQLSSLIREHTGILIQEKLLKYDGRPFFPEEILDKVQSVK</sequence>